<sequence>MMWKFFKREKRQVDAIIDSIGIVDNKLPICNFFDNVILGKPDSIKVLTHTIEGEPVFRIITYDGNKIKMTQIYNDRTEVFIGDNFKKEKNNKLIEYNLYEKEKFIIRLLFYRN</sequence>
<reference evidence="1 2" key="1">
    <citation type="submission" date="2021-08" db="EMBL/GenBank/DDBJ databases">
        <title>Genome sequence analysis of Clostridium chauvoei strains of European origin and evaluation of typing options for outbreak investigations.</title>
        <authorList>
            <person name="Abdel-Glil M."/>
            <person name="Thomas P."/>
            <person name="Seyboldt C."/>
        </authorList>
    </citation>
    <scope>NUCLEOTIDE SEQUENCE [LARGE SCALE GENOMIC DNA]</scope>
    <source>
        <strain evidence="1 2">S0260-09</strain>
    </source>
</reference>
<evidence type="ECO:0000313" key="1">
    <source>
        <dbReference type="EMBL" id="MBX7291413.1"/>
    </source>
</evidence>
<dbReference type="InterPro" id="IPR025372">
    <property type="entry name" value="DUF4362"/>
</dbReference>
<dbReference type="AlphaFoldDB" id="A0ABD4RJN9"/>
<dbReference type="EMBL" id="JAIFTX010000024">
    <property type="protein sequence ID" value="MBX7291413.1"/>
    <property type="molecule type" value="Genomic_DNA"/>
</dbReference>
<gene>
    <name evidence="1" type="ORF">K4H94_10370</name>
</gene>
<accession>A0ABD4RJN9</accession>
<proteinExistence type="predicted"/>
<organism evidence="1 2">
    <name type="scientific">Clostridium chauvoei</name>
    <dbReference type="NCBI Taxonomy" id="46867"/>
    <lineage>
        <taxon>Bacteria</taxon>
        <taxon>Bacillati</taxon>
        <taxon>Bacillota</taxon>
        <taxon>Clostridia</taxon>
        <taxon>Eubacteriales</taxon>
        <taxon>Clostridiaceae</taxon>
        <taxon>Clostridium</taxon>
    </lineage>
</organism>
<evidence type="ECO:0000313" key="2">
    <source>
        <dbReference type="Proteomes" id="UP000775179"/>
    </source>
</evidence>
<dbReference type="Pfam" id="PF14275">
    <property type="entry name" value="DUF4362"/>
    <property type="match status" value="1"/>
</dbReference>
<protein>
    <submittedName>
        <fullName evidence="1">DUF4362 domain-containing protein</fullName>
    </submittedName>
</protein>
<dbReference type="Proteomes" id="UP000775179">
    <property type="component" value="Unassembled WGS sequence"/>
</dbReference>
<name>A0ABD4RJN9_9CLOT</name>
<comment type="caution">
    <text evidence="1">The sequence shown here is derived from an EMBL/GenBank/DDBJ whole genome shotgun (WGS) entry which is preliminary data.</text>
</comment>